<dbReference type="PANTHER" id="PTHR12542">
    <property type="entry name" value="EXOCYST COMPLEX PROTEIN EXO70"/>
    <property type="match status" value="1"/>
</dbReference>
<dbReference type="PANTHER" id="PTHR12542:SF17">
    <property type="entry name" value="EXOCYST SUBUNIT EXO70 FAMILY PROTEIN"/>
    <property type="match status" value="1"/>
</dbReference>
<feature type="region of interest" description="Disordered" evidence="4">
    <location>
        <begin position="130"/>
        <end position="154"/>
    </location>
</feature>
<dbReference type="GO" id="GO:0015031">
    <property type="term" value="P:protein transport"/>
    <property type="evidence" value="ECO:0007669"/>
    <property type="project" value="UniProtKB-KW"/>
</dbReference>
<keyword evidence="3" id="KW-0268">Exocytosis</keyword>
<keyword evidence="3" id="KW-0653">Protein transport</keyword>
<reference evidence="6" key="2">
    <citation type="submission" date="2019-07" db="EMBL/GenBank/DDBJ databases">
        <authorList>
            <person name="Yang Y."/>
            <person name="Bocs S."/>
            <person name="Baudouin L."/>
        </authorList>
    </citation>
    <scope>NUCLEOTIDE SEQUENCE</scope>
    <source>
        <tissue evidence="6">Spear leaf of Hainan Tall coconut</tissue>
    </source>
</reference>
<feature type="domain" description="Exocyst complex subunit Exo70 C-terminal" evidence="5">
    <location>
        <begin position="236"/>
        <end position="603"/>
    </location>
</feature>
<accession>A0A8K0MZS7</accession>
<name>A0A8K0MZS7_COCNU</name>
<evidence type="ECO:0000313" key="6">
    <source>
        <dbReference type="EMBL" id="KAG1337941.1"/>
    </source>
</evidence>
<reference evidence="6" key="1">
    <citation type="journal article" date="2017" name="Gigascience">
        <title>The genome draft of coconut (Cocos nucifera).</title>
        <authorList>
            <person name="Xiao Y."/>
            <person name="Xu P."/>
            <person name="Fan H."/>
            <person name="Baudouin L."/>
            <person name="Xia W."/>
            <person name="Bocs S."/>
            <person name="Xu J."/>
            <person name="Li Q."/>
            <person name="Guo A."/>
            <person name="Zhou L."/>
            <person name="Li J."/>
            <person name="Wu Y."/>
            <person name="Ma Z."/>
            <person name="Armero A."/>
            <person name="Issali A.E."/>
            <person name="Liu N."/>
            <person name="Peng M."/>
            <person name="Yang Y."/>
        </authorList>
    </citation>
    <scope>NUCLEOTIDE SEQUENCE</scope>
    <source>
        <tissue evidence="6">Spear leaf of Hainan Tall coconut</tissue>
    </source>
</reference>
<dbReference type="Proteomes" id="UP000797356">
    <property type="component" value="Chromosome 4"/>
</dbReference>
<dbReference type="InterPro" id="IPR004140">
    <property type="entry name" value="Exo70"/>
</dbReference>
<protein>
    <recommendedName>
        <fullName evidence="3">Exocyst subunit Exo70 family protein</fullName>
    </recommendedName>
</protein>
<comment type="similarity">
    <text evidence="1 3">Belongs to the EXO70 family.</text>
</comment>
<keyword evidence="2 3" id="KW-0813">Transport</keyword>
<dbReference type="AlphaFoldDB" id="A0A8K0MZS7"/>
<proteinExistence type="inferred from homology"/>
<keyword evidence="7" id="KW-1185">Reference proteome</keyword>
<dbReference type="OrthoDB" id="1922221at2759"/>
<feature type="region of interest" description="Disordered" evidence="4">
    <location>
        <begin position="1"/>
        <end position="23"/>
    </location>
</feature>
<evidence type="ECO:0000313" key="7">
    <source>
        <dbReference type="Proteomes" id="UP000797356"/>
    </source>
</evidence>
<dbReference type="GO" id="GO:0006887">
    <property type="term" value="P:exocytosis"/>
    <property type="evidence" value="ECO:0007669"/>
    <property type="project" value="UniProtKB-KW"/>
</dbReference>
<dbReference type="Pfam" id="PF03081">
    <property type="entry name" value="Exo70_C"/>
    <property type="match status" value="1"/>
</dbReference>
<evidence type="ECO:0000256" key="4">
    <source>
        <dbReference type="SAM" id="MobiDB-lite"/>
    </source>
</evidence>
<comment type="caution">
    <text evidence="6">The sequence shown here is derived from an EMBL/GenBank/DDBJ whole genome shotgun (WGS) entry which is preliminary data.</text>
</comment>
<dbReference type="Gene3D" id="1.20.1280.170">
    <property type="entry name" value="Exocyst complex component Exo70"/>
    <property type="match status" value="1"/>
</dbReference>
<comment type="function">
    <text evidence="3">Component of the exocyst complex.</text>
</comment>
<gene>
    <name evidence="6" type="ORF">COCNU_04G002470</name>
</gene>
<evidence type="ECO:0000256" key="2">
    <source>
        <dbReference type="ARBA" id="ARBA00022448"/>
    </source>
</evidence>
<organism evidence="6 7">
    <name type="scientific">Cocos nucifera</name>
    <name type="common">Coconut palm</name>
    <dbReference type="NCBI Taxonomy" id="13894"/>
    <lineage>
        <taxon>Eukaryota</taxon>
        <taxon>Viridiplantae</taxon>
        <taxon>Streptophyta</taxon>
        <taxon>Embryophyta</taxon>
        <taxon>Tracheophyta</taxon>
        <taxon>Spermatophyta</taxon>
        <taxon>Magnoliopsida</taxon>
        <taxon>Liliopsida</taxon>
        <taxon>Arecaceae</taxon>
        <taxon>Arecoideae</taxon>
        <taxon>Cocoseae</taxon>
        <taxon>Attaleinae</taxon>
        <taxon>Cocos</taxon>
    </lineage>
</organism>
<evidence type="ECO:0000259" key="5">
    <source>
        <dbReference type="Pfam" id="PF03081"/>
    </source>
</evidence>
<dbReference type="InterPro" id="IPR016159">
    <property type="entry name" value="Cullin_repeat-like_dom_sf"/>
</dbReference>
<dbReference type="EMBL" id="CM017875">
    <property type="protein sequence ID" value="KAG1337941.1"/>
    <property type="molecule type" value="Genomic_DNA"/>
</dbReference>
<dbReference type="GO" id="GO:0005546">
    <property type="term" value="F:phosphatidylinositol-4,5-bisphosphate binding"/>
    <property type="evidence" value="ECO:0007669"/>
    <property type="project" value="InterPro"/>
</dbReference>
<feature type="compositionally biased region" description="Low complexity" evidence="4">
    <location>
        <begin position="132"/>
        <end position="142"/>
    </location>
</feature>
<dbReference type="GO" id="GO:0000145">
    <property type="term" value="C:exocyst"/>
    <property type="evidence" value="ECO:0007669"/>
    <property type="project" value="InterPro"/>
</dbReference>
<dbReference type="SUPFAM" id="SSF74788">
    <property type="entry name" value="Cullin repeat-like"/>
    <property type="match status" value="1"/>
</dbReference>
<evidence type="ECO:0000256" key="1">
    <source>
        <dbReference type="ARBA" id="ARBA00006756"/>
    </source>
</evidence>
<dbReference type="InterPro" id="IPR046364">
    <property type="entry name" value="Exo70_C"/>
</dbReference>
<evidence type="ECO:0000256" key="3">
    <source>
        <dbReference type="RuleBase" id="RU365026"/>
    </source>
</evidence>
<dbReference type="Pfam" id="PF20669">
    <property type="entry name" value="Exo70_N"/>
    <property type="match status" value="1"/>
</dbReference>
<sequence length="622" mass="68157">MRALFSHAGRRRSIPPPASPRQSFSATLMEDDIASAEAIISRWNADADGNTFAKVTSLFHAGRAEAREFLHAIADLQRAMVFFVSGECAAPAAARSAALVRAQTLMQIAMRRLEHEFHQILCANRDRLDPESVSSSTRTRSSAFSDDTEASDDDEIRAAGESIGEVEMASGVAMADLHAIAESMIAAGYGKECVRIYKTLRKSIVDEGLYRLGFERLSQSQIQKLDWEVLDLKIHSWLGAAPVALRTLFSGERILCDYVFAGSDSIGQSCFADITRDAATLFLGFPEHVAKTKRSPEKLFRILDLYDAISDLWPEIEAVFCFESTAAVRSQALGSLLKLAEAARAMLADFEASIQKDTSKSPVSGGAIHRLTRYVMNYLAFLADYEASLADIYADFPLQTPTPLPESFFDSASTPASPSSASDGAAAAFAISLRFAWLVLVLLCKLDGKAEVYREVALSYLFLSNNLQYIVNKVRESHLRFLLGDDWAAKHAAKARHYASSYERLGWAKVAAAVPANPAAEMDASEAWEKMKGFNLMFEAACRCQADWVVADLGMREEVRASVASLIVPAYRVFYERCRAALRDSSAAAAAVVRFSPEDVKNRVYGLLDSGSFQSPLRSASV</sequence>